<evidence type="ECO:0000313" key="1">
    <source>
        <dbReference type="EMBL" id="KAF2613565.1"/>
    </source>
</evidence>
<protein>
    <submittedName>
        <fullName evidence="1">Uncharacterized protein</fullName>
    </submittedName>
</protein>
<dbReference type="EMBL" id="QGKY02000089">
    <property type="protein sequence ID" value="KAF2613565.1"/>
    <property type="molecule type" value="Genomic_DNA"/>
</dbReference>
<name>A0A8S9M1D5_BRACR</name>
<sequence length="78" mass="8462">MNSYTKYQDTYESEEPCEDVWSSISSLPSSSTIICAFSRASIVALDLAFSIFGIARTVASALLASSNLRASYILHSLC</sequence>
<comment type="caution">
    <text evidence="1">The sequence shown here is derived from an EMBL/GenBank/DDBJ whole genome shotgun (WGS) entry which is preliminary data.</text>
</comment>
<accession>A0A8S9M1D5</accession>
<gene>
    <name evidence="1" type="ORF">F2Q70_00008572</name>
</gene>
<proteinExistence type="predicted"/>
<organism evidence="1">
    <name type="scientific">Brassica cretica</name>
    <name type="common">Mustard</name>
    <dbReference type="NCBI Taxonomy" id="69181"/>
    <lineage>
        <taxon>Eukaryota</taxon>
        <taxon>Viridiplantae</taxon>
        <taxon>Streptophyta</taxon>
        <taxon>Embryophyta</taxon>
        <taxon>Tracheophyta</taxon>
        <taxon>Spermatophyta</taxon>
        <taxon>Magnoliopsida</taxon>
        <taxon>eudicotyledons</taxon>
        <taxon>Gunneridae</taxon>
        <taxon>Pentapetalae</taxon>
        <taxon>rosids</taxon>
        <taxon>malvids</taxon>
        <taxon>Brassicales</taxon>
        <taxon>Brassicaceae</taxon>
        <taxon>Brassiceae</taxon>
        <taxon>Brassica</taxon>
    </lineage>
</organism>
<reference evidence="1" key="1">
    <citation type="submission" date="2019-12" db="EMBL/GenBank/DDBJ databases">
        <title>Genome sequencing and annotation of Brassica cretica.</title>
        <authorList>
            <person name="Studholme D.J."/>
            <person name="Sarris P.F."/>
        </authorList>
    </citation>
    <scope>NUCLEOTIDE SEQUENCE</scope>
    <source>
        <strain evidence="1">PFS-102/07</strain>
        <tissue evidence="1">Leaf</tissue>
    </source>
</reference>
<dbReference type="AlphaFoldDB" id="A0A8S9M1D5"/>